<dbReference type="OrthoDB" id="5419927at2759"/>
<feature type="compositionally biased region" description="Basic and acidic residues" evidence="2">
    <location>
        <begin position="374"/>
        <end position="383"/>
    </location>
</feature>
<dbReference type="Proteomes" id="UP000756346">
    <property type="component" value="Unassembled WGS sequence"/>
</dbReference>
<evidence type="ECO:0000256" key="1">
    <source>
        <dbReference type="SAM" id="Coils"/>
    </source>
</evidence>
<dbReference type="PANTHER" id="PTHR40619">
    <property type="entry name" value="FUNGAL STAND N-TERMINAL GOODBYE DOMAIN-CONTAINING PROTEIN"/>
    <property type="match status" value="1"/>
</dbReference>
<organism evidence="3 4">
    <name type="scientific">Microdochium trichocladiopsis</name>
    <dbReference type="NCBI Taxonomy" id="1682393"/>
    <lineage>
        <taxon>Eukaryota</taxon>
        <taxon>Fungi</taxon>
        <taxon>Dikarya</taxon>
        <taxon>Ascomycota</taxon>
        <taxon>Pezizomycotina</taxon>
        <taxon>Sordariomycetes</taxon>
        <taxon>Xylariomycetidae</taxon>
        <taxon>Xylariales</taxon>
        <taxon>Microdochiaceae</taxon>
        <taxon>Microdochium</taxon>
    </lineage>
</organism>
<evidence type="ECO:0000313" key="3">
    <source>
        <dbReference type="EMBL" id="KAH7031626.1"/>
    </source>
</evidence>
<feature type="coiled-coil region" evidence="1">
    <location>
        <begin position="5"/>
        <end position="47"/>
    </location>
</feature>
<feature type="compositionally biased region" description="Low complexity" evidence="2">
    <location>
        <begin position="439"/>
        <end position="453"/>
    </location>
</feature>
<evidence type="ECO:0000313" key="4">
    <source>
        <dbReference type="Proteomes" id="UP000756346"/>
    </source>
</evidence>
<dbReference type="PANTHER" id="PTHR40619:SF3">
    <property type="entry name" value="FUNGAL STAND N-TERMINAL GOODBYE DOMAIN-CONTAINING PROTEIN"/>
    <property type="match status" value="1"/>
</dbReference>
<dbReference type="EMBL" id="JAGTJQ010000005">
    <property type="protein sequence ID" value="KAH7031626.1"/>
    <property type="molecule type" value="Genomic_DNA"/>
</dbReference>
<protein>
    <submittedName>
        <fullName evidence="3">Uncharacterized protein</fullName>
    </submittedName>
</protein>
<gene>
    <name evidence="3" type="ORF">B0I36DRAFT_125097</name>
</gene>
<accession>A0A9P8Y9W8</accession>
<dbReference type="RefSeq" id="XP_046013306.1">
    <property type="nucleotide sequence ID" value="XM_046148102.1"/>
</dbReference>
<feature type="region of interest" description="Disordered" evidence="2">
    <location>
        <begin position="438"/>
        <end position="510"/>
    </location>
</feature>
<feature type="compositionally biased region" description="Basic and acidic residues" evidence="2">
    <location>
        <begin position="454"/>
        <end position="477"/>
    </location>
</feature>
<keyword evidence="4" id="KW-1185">Reference proteome</keyword>
<reference evidence="3" key="1">
    <citation type="journal article" date="2021" name="Nat. Commun.">
        <title>Genetic determinants of endophytism in the Arabidopsis root mycobiome.</title>
        <authorList>
            <person name="Mesny F."/>
            <person name="Miyauchi S."/>
            <person name="Thiergart T."/>
            <person name="Pickel B."/>
            <person name="Atanasova L."/>
            <person name="Karlsson M."/>
            <person name="Huettel B."/>
            <person name="Barry K.W."/>
            <person name="Haridas S."/>
            <person name="Chen C."/>
            <person name="Bauer D."/>
            <person name="Andreopoulos W."/>
            <person name="Pangilinan J."/>
            <person name="LaButti K."/>
            <person name="Riley R."/>
            <person name="Lipzen A."/>
            <person name="Clum A."/>
            <person name="Drula E."/>
            <person name="Henrissat B."/>
            <person name="Kohler A."/>
            <person name="Grigoriev I.V."/>
            <person name="Martin F.M."/>
            <person name="Hacquard S."/>
        </authorList>
    </citation>
    <scope>NUCLEOTIDE SEQUENCE</scope>
    <source>
        <strain evidence="3">MPI-CAGE-CH-0230</strain>
    </source>
</reference>
<name>A0A9P8Y9W8_9PEZI</name>
<feature type="compositionally biased region" description="Polar residues" evidence="2">
    <location>
        <begin position="501"/>
        <end position="510"/>
    </location>
</feature>
<evidence type="ECO:0000256" key="2">
    <source>
        <dbReference type="SAM" id="MobiDB-lite"/>
    </source>
</evidence>
<dbReference type="AlphaFoldDB" id="A0A9P8Y9W8"/>
<keyword evidence="1" id="KW-0175">Coiled coil</keyword>
<proteinExistence type="predicted"/>
<feature type="region of interest" description="Disordered" evidence="2">
    <location>
        <begin position="374"/>
        <end position="403"/>
    </location>
</feature>
<comment type="caution">
    <text evidence="3">The sequence shown here is derived from an EMBL/GenBank/DDBJ whole genome shotgun (WGS) entry which is preliminary data.</text>
</comment>
<dbReference type="GeneID" id="70177648"/>
<sequence length="510" mass="56205">MSSFSERLEARMTEDQHALEAKQDKLLANTEQLLDSHKQLLDNRREESRAEQVQVNVYNVFYCFLTASPSFDSKTGTLQNLQAGNRLIRSTTPLSMDELRTTLSTTPLSRSPSHLSPFGFPHSPSSQYDSNKAVKSWLREAQRPERTAAQDLRSCLGDITAQADLDEQDRVAYILASDELRNWLRTTTSQVLVVELRHSPRDQHFTASSYASAVLARSLTRTASPIVLTHLCSSRETDPENGTFAGGKGVLVSLVGQLASQIVSPKHRSGTGVPVDLGFLVNDKSAKFSRISNSTSKLLAVFERMLDLLPPASGTVYVILDGIWRLSPESKETKRVIAGLLNLAARLYTSSQRGEKRTVLKMFITEPFSTDLHEFISDGDDHGRSRRGPRRSMSPPSSSKHPYIKELSVPEHIPGGNRAGVNVAWVNEEVDAMIHECTSSSSSAGSANGSGAESEGREVYGSRRRPGDPWRKGKKDSQLSVGSGNRTSRRGLRRDQGRRSNSFSSDSDGD</sequence>